<gene>
    <name evidence="1" type="ORF">MJO28_013895</name>
</gene>
<reference evidence="2" key="2">
    <citation type="journal article" date="2018" name="Mol. Plant Microbe Interact.">
        <title>Genome sequence resources for the wheat stripe rust pathogen (Puccinia striiformis f. sp. tritici) and the barley stripe rust pathogen (Puccinia striiformis f. sp. hordei).</title>
        <authorList>
            <person name="Xia C."/>
            <person name="Wang M."/>
            <person name="Yin C."/>
            <person name="Cornejo O.E."/>
            <person name="Hulbert S.H."/>
            <person name="Chen X."/>
        </authorList>
    </citation>
    <scope>NUCLEOTIDE SEQUENCE [LARGE SCALE GENOMIC DNA]</scope>
    <source>
        <strain evidence="2">93-210</strain>
    </source>
</reference>
<reference evidence="1 2" key="3">
    <citation type="journal article" date="2022" name="Microbiol. Spectr.">
        <title>Folding features and dynamics of 3D genome architecture in plant fungal pathogens.</title>
        <authorList>
            <person name="Xia C."/>
        </authorList>
    </citation>
    <scope>NUCLEOTIDE SEQUENCE [LARGE SCALE GENOMIC DNA]</scope>
    <source>
        <strain evidence="1 2">93-210</strain>
    </source>
</reference>
<organism evidence="1 2">
    <name type="scientific">Puccinia striiformis f. sp. tritici</name>
    <dbReference type="NCBI Taxonomy" id="168172"/>
    <lineage>
        <taxon>Eukaryota</taxon>
        <taxon>Fungi</taxon>
        <taxon>Dikarya</taxon>
        <taxon>Basidiomycota</taxon>
        <taxon>Pucciniomycotina</taxon>
        <taxon>Pucciniomycetes</taxon>
        <taxon>Pucciniales</taxon>
        <taxon>Pucciniaceae</taxon>
        <taxon>Puccinia</taxon>
    </lineage>
</organism>
<proteinExistence type="predicted"/>
<evidence type="ECO:0000313" key="2">
    <source>
        <dbReference type="Proteomes" id="UP001060170"/>
    </source>
</evidence>
<name>A0ACC0DX51_9BASI</name>
<evidence type="ECO:0000313" key="1">
    <source>
        <dbReference type="EMBL" id="KAI7940243.1"/>
    </source>
</evidence>
<comment type="caution">
    <text evidence="1">The sequence shown here is derived from an EMBL/GenBank/DDBJ whole genome shotgun (WGS) entry which is preliminary data.</text>
</comment>
<dbReference type="Proteomes" id="UP001060170">
    <property type="component" value="Chromosome 14"/>
</dbReference>
<sequence>MPMETFSIKPPEMDLVLGLAWLGKTIAVPNYDNMSYPSIDDMNKVLNVIPYNESDCPQLGLNSIVPSRSFDNDYLRTAYETASETESTQ</sequence>
<protein>
    <submittedName>
        <fullName evidence="1">Uncharacterized protein</fullName>
    </submittedName>
</protein>
<reference evidence="2" key="1">
    <citation type="journal article" date="2018" name="BMC Genomics">
        <title>Genomic insights into host adaptation between the wheat stripe rust pathogen (Puccinia striiformis f. sp. tritici) and the barley stripe rust pathogen (Puccinia striiformis f. sp. hordei).</title>
        <authorList>
            <person name="Xia C."/>
            <person name="Wang M."/>
            <person name="Yin C."/>
            <person name="Cornejo O.E."/>
            <person name="Hulbert S.H."/>
            <person name="Chen X."/>
        </authorList>
    </citation>
    <scope>NUCLEOTIDE SEQUENCE [LARGE SCALE GENOMIC DNA]</scope>
    <source>
        <strain evidence="2">93-210</strain>
    </source>
</reference>
<keyword evidence="2" id="KW-1185">Reference proteome</keyword>
<dbReference type="EMBL" id="CM045878">
    <property type="protein sequence ID" value="KAI7940243.1"/>
    <property type="molecule type" value="Genomic_DNA"/>
</dbReference>
<accession>A0ACC0DX51</accession>